<proteinExistence type="predicted"/>
<sequence>MLWLRAIIDILISTMMMMSTKLCYAKCRYRVMWLWKVWDRKEFSENVYI</sequence>
<dbReference type="Gramene" id="rna27390">
    <property type="protein sequence ID" value="RHN64562.1"/>
    <property type="gene ID" value="gene27390"/>
</dbReference>
<comment type="caution">
    <text evidence="1">The sequence shown here is derived from an EMBL/GenBank/DDBJ whole genome shotgun (WGS) entry which is preliminary data.</text>
</comment>
<organism evidence="1">
    <name type="scientific">Medicago truncatula</name>
    <name type="common">Barrel medic</name>
    <name type="synonym">Medicago tribuloides</name>
    <dbReference type="NCBI Taxonomy" id="3880"/>
    <lineage>
        <taxon>Eukaryota</taxon>
        <taxon>Viridiplantae</taxon>
        <taxon>Streptophyta</taxon>
        <taxon>Embryophyta</taxon>
        <taxon>Tracheophyta</taxon>
        <taxon>Spermatophyta</taxon>
        <taxon>Magnoliopsida</taxon>
        <taxon>eudicotyledons</taxon>
        <taxon>Gunneridae</taxon>
        <taxon>Pentapetalae</taxon>
        <taxon>rosids</taxon>
        <taxon>fabids</taxon>
        <taxon>Fabales</taxon>
        <taxon>Fabaceae</taxon>
        <taxon>Papilionoideae</taxon>
        <taxon>50 kb inversion clade</taxon>
        <taxon>NPAAA clade</taxon>
        <taxon>Hologalegina</taxon>
        <taxon>IRL clade</taxon>
        <taxon>Trifolieae</taxon>
        <taxon>Medicago</taxon>
    </lineage>
</organism>
<dbReference type="AlphaFoldDB" id="A0A396IG86"/>
<dbReference type="Proteomes" id="UP000265566">
    <property type="component" value="Chromosome 4"/>
</dbReference>
<reference evidence="1" key="1">
    <citation type="journal article" date="2018" name="Nat. Plants">
        <title>Whole-genome landscape of Medicago truncatula symbiotic genes.</title>
        <authorList>
            <person name="Pecrix Y."/>
            <person name="Gamas P."/>
            <person name="Carrere S."/>
        </authorList>
    </citation>
    <scope>NUCLEOTIDE SEQUENCE</scope>
    <source>
        <tissue evidence="1">Leaves</tissue>
    </source>
</reference>
<dbReference type="EMBL" id="PSQE01000004">
    <property type="protein sequence ID" value="RHN64562.1"/>
    <property type="molecule type" value="Genomic_DNA"/>
</dbReference>
<gene>
    <name evidence="1" type="ORF">MtrunA17_Chr4g0070421</name>
</gene>
<name>A0A396IG86_MEDTR</name>
<protein>
    <submittedName>
        <fullName evidence="1">Uncharacterized protein</fullName>
    </submittedName>
</protein>
<evidence type="ECO:0000313" key="1">
    <source>
        <dbReference type="EMBL" id="RHN64562.1"/>
    </source>
</evidence>
<accession>A0A396IG86</accession>